<dbReference type="InterPro" id="IPR002401">
    <property type="entry name" value="Cyt_P450_E_grp-I"/>
</dbReference>
<proteinExistence type="inferred from homology"/>
<feature type="compositionally biased region" description="Basic residues" evidence="6">
    <location>
        <begin position="714"/>
        <end position="723"/>
    </location>
</feature>
<dbReference type="InterPro" id="IPR001128">
    <property type="entry name" value="Cyt_P450"/>
</dbReference>
<dbReference type="PRINTS" id="PR00463">
    <property type="entry name" value="EP450I"/>
</dbReference>
<dbReference type="AlphaFoldDB" id="A0A4P7N8Q6"/>
<evidence type="ECO:0008006" key="9">
    <source>
        <dbReference type="Google" id="ProtNLM"/>
    </source>
</evidence>
<evidence type="ECO:0000256" key="5">
    <source>
        <dbReference type="PIRSR" id="PIRSR602401-1"/>
    </source>
</evidence>
<dbReference type="GO" id="GO:0005506">
    <property type="term" value="F:iron ion binding"/>
    <property type="evidence" value="ECO:0007669"/>
    <property type="project" value="InterPro"/>
</dbReference>
<evidence type="ECO:0000256" key="2">
    <source>
        <dbReference type="ARBA" id="ARBA00022723"/>
    </source>
</evidence>
<comment type="similarity">
    <text evidence="1">Belongs to the cytochrome P450 family.</text>
</comment>
<dbReference type="Gene3D" id="1.10.630.10">
    <property type="entry name" value="Cytochrome P450"/>
    <property type="match status" value="1"/>
</dbReference>
<dbReference type="InterPro" id="IPR036396">
    <property type="entry name" value="Cyt_P450_sf"/>
</dbReference>
<dbReference type="GO" id="GO:0004497">
    <property type="term" value="F:monooxygenase activity"/>
    <property type="evidence" value="ECO:0007669"/>
    <property type="project" value="InterPro"/>
</dbReference>
<dbReference type="CDD" id="cd11065">
    <property type="entry name" value="CYP64-like"/>
    <property type="match status" value="1"/>
</dbReference>
<organism evidence="7 8">
    <name type="scientific">Pyricularia oryzae</name>
    <name type="common">Rice blast fungus</name>
    <name type="synonym">Magnaporthe oryzae</name>
    <dbReference type="NCBI Taxonomy" id="318829"/>
    <lineage>
        <taxon>Eukaryota</taxon>
        <taxon>Fungi</taxon>
        <taxon>Dikarya</taxon>
        <taxon>Ascomycota</taxon>
        <taxon>Pezizomycotina</taxon>
        <taxon>Sordariomycetes</taxon>
        <taxon>Sordariomycetidae</taxon>
        <taxon>Magnaporthales</taxon>
        <taxon>Pyriculariaceae</taxon>
        <taxon>Pyricularia</taxon>
    </lineage>
</organism>
<evidence type="ECO:0000256" key="4">
    <source>
        <dbReference type="ARBA" id="ARBA00023004"/>
    </source>
</evidence>
<evidence type="ECO:0000313" key="7">
    <source>
        <dbReference type="EMBL" id="QBZ58062.1"/>
    </source>
</evidence>
<dbReference type="PANTHER" id="PTHR46300:SF8">
    <property type="entry name" value="CYTOCHROME P450 2E1"/>
    <property type="match status" value="1"/>
</dbReference>
<dbReference type="GO" id="GO:0020037">
    <property type="term" value="F:heme binding"/>
    <property type="evidence" value="ECO:0007669"/>
    <property type="project" value="InterPro"/>
</dbReference>
<dbReference type="InterPro" id="IPR017972">
    <property type="entry name" value="Cyt_P450_CS"/>
</dbReference>
<keyword evidence="4 5" id="KW-0408">Iron</keyword>
<protein>
    <recommendedName>
        <fullName evidence="9">25-hydroxyvitamin D-1 alpha hydroxylase</fullName>
    </recommendedName>
</protein>
<evidence type="ECO:0000313" key="8">
    <source>
        <dbReference type="Proteomes" id="UP000294847"/>
    </source>
</evidence>
<name>A0A4P7N8Q6_PYROR</name>
<feature type="binding site" description="axial binding residue" evidence="5">
    <location>
        <position position="466"/>
    </location>
    <ligand>
        <name>heme</name>
        <dbReference type="ChEBI" id="CHEBI:30413"/>
    </ligand>
    <ligandPart>
        <name>Fe</name>
        <dbReference type="ChEBI" id="CHEBI:18248"/>
    </ligandPart>
</feature>
<dbReference type="PROSITE" id="PS00086">
    <property type="entry name" value="CYTOCHROME_P450"/>
    <property type="match status" value="1"/>
</dbReference>
<dbReference type="EMBL" id="CP034206">
    <property type="protein sequence ID" value="QBZ58062.1"/>
    <property type="molecule type" value="Genomic_DNA"/>
</dbReference>
<dbReference type="SUPFAM" id="SSF48264">
    <property type="entry name" value="Cytochrome P450"/>
    <property type="match status" value="1"/>
</dbReference>
<comment type="cofactor">
    <cofactor evidence="5">
        <name>heme</name>
        <dbReference type="ChEBI" id="CHEBI:30413"/>
    </cofactor>
</comment>
<keyword evidence="2 5" id="KW-0479">Metal-binding</keyword>
<dbReference type="GO" id="GO:0016705">
    <property type="term" value="F:oxidoreductase activity, acting on paired donors, with incorporation or reduction of molecular oxygen"/>
    <property type="evidence" value="ECO:0007669"/>
    <property type="project" value="InterPro"/>
</dbReference>
<reference evidence="7 8" key="1">
    <citation type="journal article" date="2019" name="Mol. Biol. Evol.">
        <title>Blast fungal genomes show frequent chromosomal changes, gene gains and losses, and effector gene turnover.</title>
        <authorList>
            <person name="Gomez Luciano L.B."/>
            <person name="Jason Tsai I."/>
            <person name="Chuma I."/>
            <person name="Tosa Y."/>
            <person name="Chen Y.H."/>
            <person name="Li J.Y."/>
            <person name="Li M.Y."/>
            <person name="Jade Lu M.Y."/>
            <person name="Nakayashiki H."/>
            <person name="Li W.H."/>
        </authorList>
    </citation>
    <scope>NUCLEOTIDE SEQUENCE [LARGE SCALE GENOMIC DNA]</scope>
    <source>
        <strain evidence="7">MZ5-1-6</strain>
    </source>
</reference>
<gene>
    <name evidence="7" type="ORF">PoMZ_03001</name>
</gene>
<evidence type="ECO:0000256" key="6">
    <source>
        <dbReference type="SAM" id="MobiDB-lite"/>
    </source>
</evidence>
<evidence type="ECO:0000256" key="3">
    <source>
        <dbReference type="ARBA" id="ARBA00023002"/>
    </source>
</evidence>
<accession>A0A4P7N8Q6</accession>
<dbReference type="Pfam" id="PF00067">
    <property type="entry name" value="p450"/>
    <property type="match status" value="1"/>
</dbReference>
<keyword evidence="3" id="KW-0560">Oxidoreductase</keyword>
<evidence type="ECO:0000256" key="1">
    <source>
        <dbReference type="ARBA" id="ARBA00010617"/>
    </source>
</evidence>
<keyword evidence="5" id="KW-0349">Heme</keyword>
<sequence length="804" mass="89966">MSNITFSGPSFLLGDREASLELTPKILGAALLAALLLLPVLWHSKTAPPGTKPVPGPIGLPLIGNLLDIPKKHAWLKYREYIEEHGPIVRIKLMGQEHILLGSEAVVDDLLKSRGGIYSGRPQTQACSILTQDQHVLMMPAGEPLRVRRRFLSQLLTRGAVSQYEPYQWLEAYRLVVEMVRDPSDYQGLIEHFSVAMGSRILFGQAMPDRSGPQKEVIKIGHTFEAVLTPGAFLVDVLPWMRHLPDLVAPWKRWLKRMSRRDEAFYYRMWERTKADLDEGRDAPSWARLCLEDMKRAAVGGKGMGITEHEAVHLIGVTYTAFGTTPANMLSLLLGMTRHPEWWLRMQAEIDDVVGAERLPTLADLPRLPVLRAVLSEITRLWPVTPDGVPHELTQDDVYKGYHLKAGSVIHYVTWACGRDPEMYPEPDTFNPGRWIDPSFPTYKEPLTEFPTLMNTLMFGKGRRQCPGMIVGVRNVYVQTMMLVWACDLGRARDEVTGEEIVPPLYDYGAGFNVAPNPFKFDLKPRGAGRMQMVEAAYEKALAEDPMKGVLVSEVLDHLVRHGRNATNVNHCLLGLGANGLDQIHLGDPPLLKRYINLIARHDTIGLHLISIHVRVGLQHLAPLAIVSIFRSSRSQKQLQFAPERIPGEQVCQPVEEQHTVRPFPPALTTGRANRVKKPHLGPVLPAILLGHVRSHAHERVDAHAAGDENHTPQHVRRRRDARRRVDEAAADADLELRADDSRLLLPVRAGLVRILFLVRVFVAGAGGSALPQVSRGRVFWRLLHRELQVRWGRGAGALGPAGR</sequence>
<dbReference type="Proteomes" id="UP000294847">
    <property type="component" value="Chromosome 3"/>
</dbReference>
<dbReference type="InterPro" id="IPR050364">
    <property type="entry name" value="Cytochrome_P450_fung"/>
</dbReference>
<dbReference type="PANTHER" id="PTHR46300">
    <property type="entry name" value="P450, PUTATIVE (EUROFUNG)-RELATED-RELATED"/>
    <property type="match status" value="1"/>
</dbReference>
<feature type="region of interest" description="Disordered" evidence="6">
    <location>
        <begin position="704"/>
        <end position="724"/>
    </location>
</feature>